<dbReference type="SUPFAM" id="SSF51161">
    <property type="entry name" value="Trimeric LpxA-like enzymes"/>
    <property type="match status" value="1"/>
</dbReference>
<evidence type="ECO:0000256" key="1">
    <source>
        <dbReference type="ARBA" id="ARBA00004245"/>
    </source>
</evidence>
<dbReference type="OrthoDB" id="2355at2759"/>
<dbReference type="PANTHER" id="PTHR13072:SF0">
    <property type="entry name" value="DYNACTIN SUBUNIT 6"/>
    <property type="match status" value="1"/>
</dbReference>
<comment type="subcellular location">
    <subcellularLocation>
        <location evidence="1">Cytoplasm</location>
        <location evidence="1">Cytoskeleton</location>
    </subcellularLocation>
</comment>
<dbReference type="GO" id="GO:0005869">
    <property type="term" value="C:dynactin complex"/>
    <property type="evidence" value="ECO:0007669"/>
    <property type="project" value="InterPro"/>
</dbReference>
<dbReference type="PANTHER" id="PTHR13072">
    <property type="entry name" value="DYNACTIN 6"/>
    <property type="match status" value="1"/>
</dbReference>
<reference evidence="7" key="1">
    <citation type="submission" date="2021-01" db="UniProtKB">
        <authorList>
            <consortium name="EnsemblMetazoa"/>
        </authorList>
    </citation>
    <scope>IDENTIFICATION</scope>
</reference>
<dbReference type="RefSeq" id="XP_066917459.1">
    <property type="nucleotide sequence ID" value="XM_067061358.1"/>
</dbReference>
<dbReference type="GeneID" id="136804781"/>
<evidence type="ECO:0000313" key="7">
    <source>
        <dbReference type="EnsemblMetazoa" id="CLYHEMP006611.1"/>
    </source>
</evidence>
<name>A0A7M5UYU4_9CNID</name>
<comment type="function">
    <text evidence="6">Part of the dynactin complex that activates the molecular motor dynein for ultra-processive transport along microtubules.</text>
</comment>
<protein>
    <recommendedName>
        <fullName evidence="3">Dynactin subunit 6</fullName>
    </recommendedName>
</protein>
<dbReference type="Gene3D" id="2.160.10.10">
    <property type="entry name" value="Hexapeptide repeat proteins"/>
    <property type="match status" value="1"/>
</dbReference>
<dbReference type="InterPro" id="IPR011004">
    <property type="entry name" value="Trimer_LpxA-like_sf"/>
</dbReference>
<evidence type="ECO:0000256" key="6">
    <source>
        <dbReference type="ARBA" id="ARBA00034687"/>
    </source>
</evidence>
<evidence type="ECO:0000256" key="4">
    <source>
        <dbReference type="ARBA" id="ARBA00022490"/>
    </source>
</evidence>
<dbReference type="Proteomes" id="UP000594262">
    <property type="component" value="Unplaced"/>
</dbReference>
<evidence type="ECO:0000313" key="8">
    <source>
        <dbReference type="Proteomes" id="UP000594262"/>
    </source>
</evidence>
<accession>A0A7M5UYU4</accession>
<proteinExistence type="inferred from homology"/>
<keyword evidence="5" id="KW-0206">Cytoskeleton</keyword>
<dbReference type="InterPro" id="IPR027777">
    <property type="entry name" value="DCTN6"/>
</dbReference>
<keyword evidence="8" id="KW-1185">Reference proteome</keyword>
<keyword evidence="4" id="KW-0963">Cytoplasm</keyword>
<evidence type="ECO:0000256" key="2">
    <source>
        <dbReference type="ARBA" id="ARBA00007719"/>
    </source>
</evidence>
<evidence type="ECO:0000256" key="3">
    <source>
        <dbReference type="ARBA" id="ARBA00016573"/>
    </source>
</evidence>
<dbReference type="EnsemblMetazoa" id="CLYHEMT006611.1">
    <property type="protein sequence ID" value="CLYHEMP006611.1"/>
    <property type="gene ID" value="CLYHEMG006611"/>
</dbReference>
<sequence>MSTSTSRGNVQYKITPGALVCNEAEITGNVTIGVRTVVHPKAKIIAESGPIIIGDGNLIEEQAVIINRSQNPLTIGHNNVFEIGTHIEAIAIGDNNVFEAKTVVGPHVEVTHGCVVGALCKLTGTERIAENTVIFGQNNDRRRAAERPAPQMLQLDFLTKILPNYHHLKGRGK</sequence>
<dbReference type="GO" id="GO:0007052">
    <property type="term" value="P:mitotic spindle organization"/>
    <property type="evidence" value="ECO:0007669"/>
    <property type="project" value="TreeGrafter"/>
</dbReference>
<dbReference type="AlphaFoldDB" id="A0A7M5UYU4"/>
<evidence type="ECO:0000256" key="5">
    <source>
        <dbReference type="ARBA" id="ARBA00023212"/>
    </source>
</evidence>
<dbReference type="GO" id="GO:0070840">
    <property type="term" value="F:dynein complex binding"/>
    <property type="evidence" value="ECO:0007669"/>
    <property type="project" value="TreeGrafter"/>
</dbReference>
<dbReference type="CDD" id="cd04646">
    <property type="entry name" value="LbH_Dynactin_6"/>
    <property type="match status" value="1"/>
</dbReference>
<comment type="similarity">
    <text evidence="2">Belongs to the dynactin subunits 5/6 family. Dynactin subunit 6 subfamily.</text>
</comment>
<organism evidence="7 8">
    <name type="scientific">Clytia hemisphaerica</name>
    <dbReference type="NCBI Taxonomy" id="252671"/>
    <lineage>
        <taxon>Eukaryota</taxon>
        <taxon>Metazoa</taxon>
        <taxon>Cnidaria</taxon>
        <taxon>Hydrozoa</taxon>
        <taxon>Hydroidolina</taxon>
        <taxon>Leptothecata</taxon>
        <taxon>Obeliida</taxon>
        <taxon>Clytiidae</taxon>
        <taxon>Clytia</taxon>
    </lineage>
</organism>